<proteinExistence type="predicted"/>
<sequence length="81" mass="8655">MTSTGPSTAWPRVSFRQVIPAVQPGGKLTCRTVAPQITSSIIYPASALSTLPQDVLLNLLQSGQIQLHSEGNIFSNKTMSD</sequence>
<accession>A0A182UYG8</accession>
<organism evidence="1 2">
    <name type="scientific">Anopheles merus</name>
    <name type="common">Mosquito</name>
    <dbReference type="NCBI Taxonomy" id="30066"/>
    <lineage>
        <taxon>Eukaryota</taxon>
        <taxon>Metazoa</taxon>
        <taxon>Ecdysozoa</taxon>
        <taxon>Arthropoda</taxon>
        <taxon>Hexapoda</taxon>
        <taxon>Insecta</taxon>
        <taxon>Pterygota</taxon>
        <taxon>Neoptera</taxon>
        <taxon>Endopterygota</taxon>
        <taxon>Diptera</taxon>
        <taxon>Nematocera</taxon>
        <taxon>Culicoidea</taxon>
        <taxon>Culicidae</taxon>
        <taxon>Anophelinae</taxon>
        <taxon>Anopheles</taxon>
    </lineage>
</organism>
<dbReference type="Proteomes" id="UP000075903">
    <property type="component" value="Unassembled WGS sequence"/>
</dbReference>
<keyword evidence="2" id="KW-1185">Reference proteome</keyword>
<dbReference type="EnsemblMetazoa" id="AMEM005823-RA">
    <property type="protein sequence ID" value="AMEM005823-PA"/>
    <property type="gene ID" value="AMEM005823"/>
</dbReference>
<dbReference type="AlphaFoldDB" id="A0A182UYG8"/>
<dbReference type="VEuPathDB" id="VectorBase:AMEM005823"/>
<name>A0A182UYG8_ANOME</name>
<reference evidence="1" key="1">
    <citation type="submission" date="2020-05" db="UniProtKB">
        <authorList>
            <consortium name="EnsemblMetazoa"/>
        </authorList>
    </citation>
    <scope>IDENTIFICATION</scope>
    <source>
        <strain evidence="1">MAF</strain>
    </source>
</reference>
<evidence type="ECO:0000313" key="1">
    <source>
        <dbReference type="EnsemblMetazoa" id="AMEM005823-PA"/>
    </source>
</evidence>
<evidence type="ECO:0000313" key="2">
    <source>
        <dbReference type="Proteomes" id="UP000075903"/>
    </source>
</evidence>
<protein>
    <submittedName>
        <fullName evidence="1">Uncharacterized protein</fullName>
    </submittedName>
</protein>